<protein>
    <recommendedName>
        <fullName evidence="2">Copper-fist domain-containing protein</fullName>
    </recommendedName>
</protein>
<dbReference type="AlphaFoldDB" id="A0A9P8QA95"/>
<dbReference type="InterPro" id="IPR001083">
    <property type="entry name" value="Cu_fist_DNA-bd_dom"/>
</dbReference>
<dbReference type="Gene3D" id="3.90.430.10">
    <property type="entry name" value="Copper fist DNA-binding domain"/>
    <property type="match status" value="1"/>
</dbReference>
<evidence type="ECO:0000313" key="3">
    <source>
        <dbReference type="EMBL" id="KAH3685825.1"/>
    </source>
</evidence>
<dbReference type="SMART" id="SM01090">
    <property type="entry name" value="Copper-fist"/>
    <property type="match status" value="1"/>
</dbReference>
<dbReference type="GO" id="GO:0003700">
    <property type="term" value="F:DNA-binding transcription factor activity"/>
    <property type="evidence" value="ECO:0007669"/>
    <property type="project" value="InterPro"/>
</dbReference>
<dbReference type="OrthoDB" id="4278067at2759"/>
<feature type="compositionally biased region" description="Basic and acidic residues" evidence="1">
    <location>
        <begin position="369"/>
        <end position="380"/>
    </location>
</feature>
<dbReference type="EMBL" id="JAEUBG010001772">
    <property type="protein sequence ID" value="KAH3685825.1"/>
    <property type="molecule type" value="Genomic_DNA"/>
</dbReference>
<dbReference type="Proteomes" id="UP000774326">
    <property type="component" value="Unassembled WGS sequence"/>
</dbReference>
<dbReference type="Pfam" id="PF00649">
    <property type="entry name" value="Copper-fist"/>
    <property type="match status" value="1"/>
</dbReference>
<feature type="region of interest" description="Disordered" evidence="1">
    <location>
        <begin position="546"/>
        <end position="590"/>
    </location>
</feature>
<comment type="caution">
    <text evidence="3">The sequence shown here is derived from an EMBL/GenBank/DDBJ whole genome shotgun (WGS) entry which is preliminary data.</text>
</comment>
<evidence type="ECO:0000256" key="1">
    <source>
        <dbReference type="SAM" id="MobiDB-lite"/>
    </source>
</evidence>
<dbReference type="SUPFAM" id="SSF57879">
    <property type="entry name" value="Zinc domain conserved in yeast copper-regulated transcription factors"/>
    <property type="match status" value="1"/>
</dbReference>
<name>A0A9P8QA95_WICPI</name>
<feature type="region of interest" description="Disordered" evidence="1">
    <location>
        <begin position="501"/>
        <end position="532"/>
    </location>
</feature>
<sequence length="590" mass="64840">MILSDHLRFSCSSCVKGHRQPTCAHFDKIKQGKVFIVQDTGRGKKARAPRGAASEGDWQEVRLLHAELIQDSSLNPKCSVSNDFAFRCGLKDCWACKGKKVSNVFVKTQGIVVGGSDANPGDYEKLRDVDTFASLSAYFPFSVQDLVHCGLTYTGVLKPYDKKGLLVSAVIGYAASKMSAKRGGSVYLSNKTHMNPFFCGTTCNAILNRFLCLMIDLHGKLEVSYEPNVGAWIELLIRSQDHMLWTNEEVLCSTADDTEVTSKYVEELDVWFRKVQSFGAALHMDPNIDLYALLETFSLQVVRGFKLELEQNLQLKSPWINAKTSQSGSVYGSEFSSMPSSRASTKVPLGLPVRNKLEAGSPEDSVSIEGDHKTAAKNDEYSGDGNHKRRKFETHSRHSCPPSFISTADRSLAEVAVEVHDKDLLGSPLRSLTKVPLAFFKPTPLSTHPESDMTLKSSLVLPPPAIPLDMSPLDYRNGWPIEEGTSVRGRSKSAVTGAFSTLFGDEHTPESSTTQTAKPQEEEGGQESVKKPTEVAQLTHIDPSYFYLGSGTDLDQSQKDGDSADEISVKTEDDLPLSKITALKQEPRDP</sequence>
<reference evidence="3" key="2">
    <citation type="submission" date="2021-01" db="EMBL/GenBank/DDBJ databases">
        <authorList>
            <person name="Schikora-Tamarit M.A."/>
        </authorList>
    </citation>
    <scope>NUCLEOTIDE SEQUENCE</scope>
    <source>
        <strain evidence="3">CBS2887</strain>
    </source>
</reference>
<keyword evidence="4" id="KW-1185">Reference proteome</keyword>
<gene>
    <name evidence="3" type="ORF">WICPIJ_003203</name>
</gene>
<dbReference type="PROSITE" id="PS50073">
    <property type="entry name" value="COPPER_FIST_2"/>
    <property type="match status" value="1"/>
</dbReference>
<organism evidence="3 4">
    <name type="scientific">Wickerhamomyces pijperi</name>
    <name type="common">Yeast</name>
    <name type="synonym">Pichia pijperi</name>
    <dbReference type="NCBI Taxonomy" id="599730"/>
    <lineage>
        <taxon>Eukaryota</taxon>
        <taxon>Fungi</taxon>
        <taxon>Dikarya</taxon>
        <taxon>Ascomycota</taxon>
        <taxon>Saccharomycotina</taxon>
        <taxon>Saccharomycetes</taxon>
        <taxon>Phaffomycetales</taxon>
        <taxon>Wickerhamomycetaceae</taxon>
        <taxon>Wickerhamomyces</taxon>
    </lineage>
</organism>
<evidence type="ECO:0000259" key="2">
    <source>
        <dbReference type="PROSITE" id="PS50073"/>
    </source>
</evidence>
<feature type="domain" description="Copper-fist" evidence="2">
    <location>
        <begin position="1"/>
        <end position="44"/>
    </location>
</feature>
<feature type="region of interest" description="Disordered" evidence="1">
    <location>
        <begin position="356"/>
        <end position="400"/>
    </location>
</feature>
<dbReference type="GO" id="GO:0003677">
    <property type="term" value="F:DNA binding"/>
    <property type="evidence" value="ECO:0007669"/>
    <property type="project" value="InterPro"/>
</dbReference>
<dbReference type="SMART" id="SM00412">
    <property type="entry name" value="Cu_FIST"/>
    <property type="match status" value="1"/>
</dbReference>
<proteinExistence type="predicted"/>
<evidence type="ECO:0000313" key="4">
    <source>
        <dbReference type="Proteomes" id="UP000774326"/>
    </source>
</evidence>
<feature type="compositionally biased region" description="Basic and acidic residues" evidence="1">
    <location>
        <begin position="556"/>
        <end position="573"/>
    </location>
</feature>
<dbReference type="GO" id="GO:0005634">
    <property type="term" value="C:nucleus"/>
    <property type="evidence" value="ECO:0007669"/>
    <property type="project" value="InterPro"/>
</dbReference>
<reference evidence="3" key="1">
    <citation type="journal article" date="2021" name="Open Biol.">
        <title>Shared evolutionary footprints suggest mitochondrial oxidative damage underlies multiple complex I losses in fungi.</title>
        <authorList>
            <person name="Schikora-Tamarit M.A."/>
            <person name="Marcet-Houben M."/>
            <person name="Nosek J."/>
            <person name="Gabaldon T."/>
        </authorList>
    </citation>
    <scope>NUCLEOTIDE SEQUENCE</scope>
    <source>
        <strain evidence="3">CBS2887</strain>
    </source>
</reference>
<accession>A0A9P8QA95</accession>
<dbReference type="GO" id="GO:0005507">
    <property type="term" value="F:copper ion binding"/>
    <property type="evidence" value="ECO:0007669"/>
    <property type="project" value="InterPro"/>
</dbReference>
<dbReference type="InterPro" id="IPR036395">
    <property type="entry name" value="Cu_fist_DNA-bd_dom_sf"/>
</dbReference>